<feature type="region of interest" description="Disordered" evidence="1">
    <location>
        <begin position="1"/>
        <end position="21"/>
    </location>
</feature>
<keyword evidence="3" id="KW-1185">Reference proteome</keyword>
<evidence type="ECO:0000313" key="2">
    <source>
        <dbReference type="EMBL" id="KAJ1089375.1"/>
    </source>
</evidence>
<gene>
    <name evidence="2" type="ORF">NDU88_002526</name>
</gene>
<dbReference type="AlphaFoldDB" id="A0AAV7LPI5"/>
<name>A0AAV7LPI5_PLEWA</name>
<proteinExistence type="predicted"/>
<comment type="caution">
    <text evidence="2">The sequence shown here is derived from an EMBL/GenBank/DDBJ whole genome shotgun (WGS) entry which is preliminary data.</text>
</comment>
<evidence type="ECO:0000256" key="1">
    <source>
        <dbReference type="SAM" id="MobiDB-lite"/>
    </source>
</evidence>
<dbReference type="Proteomes" id="UP001066276">
    <property type="component" value="Chromosome 11"/>
</dbReference>
<sequence>MLPKVSPAPPTAAKASDRGSQGAGRLLSFLLQCAARIACQDQQRLTPRATPGGCLGFTKGPLRTAGLRGRSQVPAPCDRPCPRLRREFTGGPGQAET</sequence>
<evidence type="ECO:0000313" key="3">
    <source>
        <dbReference type="Proteomes" id="UP001066276"/>
    </source>
</evidence>
<reference evidence="2" key="1">
    <citation type="journal article" date="2022" name="bioRxiv">
        <title>Sequencing and chromosome-scale assembly of the giantPleurodeles waltlgenome.</title>
        <authorList>
            <person name="Brown T."/>
            <person name="Elewa A."/>
            <person name="Iarovenko S."/>
            <person name="Subramanian E."/>
            <person name="Araus A.J."/>
            <person name="Petzold A."/>
            <person name="Susuki M."/>
            <person name="Suzuki K.-i.T."/>
            <person name="Hayashi T."/>
            <person name="Toyoda A."/>
            <person name="Oliveira C."/>
            <person name="Osipova E."/>
            <person name="Leigh N.D."/>
            <person name="Simon A."/>
            <person name="Yun M.H."/>
        </authorList>
    </citation>
    <scope>NUCLEOTIDE SEQUENCE</scope>
    <source>
        <strain evidence="2">20211129_DDA</strain>
        <tissue evidence="2">Liver</tissue>
    </source>
</reference>
<feature type="compositionally biased region" description="Pro residues" evidence="1">
    <location>
        <begin position="1"/>
        <end position="10"/>
    </location>
</feature>
<dbReference type="EMBL" id="JANPWB010000015">
    <property type="protein sequence ID" value="KAJ1089375.1"/>
    <property type="molecule type" value="Genomic_DNA"/>
</dbReference>
<feature type="region of interest" description="Disordered" evidence="1">
    <location>
        <begin position="65"/>
        <end position="97"/>
    </location>
</feature>
<accession>A0AAV7LPI5</accession>
<protein>
    <submittedName>
        <fullName evidence="2">Uncharacterized protein</fullName>
    </submittedName>
</protein>
<organism evidence="2 3">
    <name type="scientific">Pleurodeles waltl</name>
    <name type="common">Iberian ribbed newt</name>
    <dbReference type="NCBI Taxonomy" id="8319"/>
    <lineage>
        <taxon>Eukaryota</taxon>
        <taxon>Metazoa</taxon>
        <taxon>Chordata</taxon>
        <taxon>Craniata</taxon>
        <taxon>Vertebrata</taxon>
        <taxon>Euteleostomi</taxon>
        <taxon>Amphibia</taxon>
        <taxon>Batrachia</taxon>
        <taxon>Caudata</taxon>
        <taxon>Salamandroidea</taxon>
        <taxon>Salamandridae</taxon>
        <taxon>Pleurodelinae</taxon>
        <taxon>Pleurodeles</taxon>
    </lineage>
</organism>